<reference evidence="2" key="1">
    <citation type="journal article" date="2023" name="Insect Mol. Biol.">
        <title>Genome sequencing provides insights into the evolution of gene families encoding plant cell wall-degrading enzymes in longhorned beetles.</title>
        <authorList>
            <person name="Shin N.R."/>
            <person name="Okamura Y."/>
            <person name="Kirsch R."/>
            <person name="Pauchet Y."/>
        </authorList>
    </citation>
    <scope>NUCLEOTIDE SEQUENCE</scope>
    <source>
        <strain evidence="2">RBIC_L_NR</strain>
    </source>
</reference>
<keyword evidence="3" id="KW-1185">Reference proteome</keyword>
<name>A0AAV8ZL27_9CUCU</name>
<accession>A0AAV8ZL27</accession>
<dbReference type="AlphaFoldDB" id="A0AAV8ZL27"/>
<dbReference type="InterPro" id="IPR040676">
    <property type="entry name" value="DUF5641"/>
</dbReference>
<organism evidence="2 3">
    <name type="scientific">Rhamnusium bicolor</name>
    <dbReference type="NCBI Taxonomy" id="1586634"/>
    <lineage>
        <taxon>Eukaryota</taxon>
        <taxon>Metazoa</taxon>
        <taxon>Ecdysozoa</taxon>
        <taxon>Arthropoda</taxon>
        <taxon>Hexapoda</taxon>
        <taxon>Insecta</taxon>
        <taxon>Pterygota</taxon>
        <taxon>Neoptera</taxon>
        <taxon>Endopterygota</taxon>
        <taxon>Coleoptera</taxon>
        <taxon>Polyphaga</taxon>
        <taxon>Cucujiformia</taxon>
        <taxon>Chrysomeloidea</taxon>
        <taxon>Cerambycidae</taxon>
        <taxon>Lepturinae</taxon>
        <taxon>Rhagiini</taxon>
        <taxon>Rhamnusium</taxon>
    </lineage>
</organism>
<dbReference type="PANTHER" id="PTHR47331">
    <property type="entry name" value="PHD-TYPE DOMAIN-CONTAINING PROTEIN"/>
    <property type="match status" value="1"/>
</dbReference>
<proteinExistence type="predicted"/>
<dbReference type="EMBL" id="JANEYF010001434">
    <property type="protein sequence ID" value="KAJ8964166.1"/>
    <property type="molecule type" value="Genomic_DNA"/>
</dbReference>
<evidence type="ECO:0000313" key="3">
    <source>
        <dbReference type="Proteomes" id="UP001162156"/>
    </source>
</evidence>
<feature type="domain" description="DUF5641" evidence="1">
    <location>
        <begin position="1"/>
        <end position="87"/>
    </location>
</feature>
<evidence type="ECO:0000259" key="1">
    <source>
        <dbReference type="Pfam" id="PF18701"/>
    </source>
</evidence>
<comment type="caution">
    <text evidence="2">The sequence shown here is derived from an EMBL/GenBank/DDBJ whole genome shotgun (WGS) entry which is preliminary data.</text>
</comment>
<evidence type="ECO:0000313" key="2">
    <source>
        <dbReference type="EMBL" id="KAJ8964166.1"/>
    </source>
</evidence>
<sequence>MVKHFWSRWTRDYLHNLQQRSRWKFKKDAPALLGSLVILKEDNTPPLCWLMGRITALHPGADGLVRVVSMLTRHGTVKRATGRVCVLPIE</sequence>
<dbReference type="Proteomes" id="UP001162156">
    <property type="component" value="Unassembled WGS sequence"/>
</dbReference>
<dbReference type="Pfam" id="PF18701">
    <property type="entry name" value="DUF5641"/>
    <property type="match status" value="1"/>
</dbReference>
<dbReference type="PANTHER" id="PTHR47331:SF1">
    <property type="entry name" value="GAG-LIKE PROTEIN"/>
    <property type="match status" value="1"/>
</dbReference>
<gene>
    <name evidence="2" type="ORF">NQ314_005085</name>
</gene>
<protein>
    <recommendedName>
        <fullName evidence="1">DUF5641 domain-containing protein</fullName>
    </recommendedName>
</protein>